<reference evidence="5 6" key="1">
    <citation type="submission" date="2020-01" db="EMBL/GenBank/DDBJ databases">
        <title>Sphingomonas sp. C33 whole genome sequece.</title>
        <authorList>
            <person name="Park C."/>
        </authorList>
    </citation>
    <scope>NUCLEOTIDE SEQUENCE [LARGE SCALE GENOMIC DNA]</scope>
    <source>
        <strain evidence="5 6">C33</strain>
    </source>
</reference>
<dbReference type="Pfam" id="PF00891">
    <property type="entry name" value="Methyltransf_2"/>
    <property type="match status" value="1"/>
</dbReference>
<evidence type="ECO:0000313" key="5">
    <source>
        <dbReference type="EMBL" id="QHL91348.1"/>
    </source>
</evidence>
<keyword evidence="1 5" id="KW-0489">Methyltransferase</keyword>
<dbReference type="PANTHER" id="PTHR43712">
    <property type="entry name" value="PUTATIVE (AFU_ORTHOLOGUE AFUA_4G14580)-RELATED"/>
    <property type="match status" value="1"/>
</dbReference>
<dbReference type="InterPro" id="IPR001077">
    <property type="entry name" value="COMT_C"/>
</dbReference>
<dbReference type="GO" id="GO:0008171">
    <property type="term" value="F:O-methyltransferase activity"/>
    <property type="evidence" value="ECO:0007669"/>
    <property type="project" value="InterPro"/>
</dbReference>
<dbReference type="EMBL" id="CP047895">
    <property type="protein sequence ID" value="QHL91348.1"/>
    <property type="molecule type" value="Genomic_DNA"/>
</dbReference>
<evidence type="ECO:0000259" key="4">
    <source>
        <dbReference type="Pfam" id="PF00891"/>
    </source>
</evidence>
<keyword evidence="6" id="KW-1185">Reference proteome</keyword>
<keyword evidence="2 5" id="KW-0808">Transferase</keyword>
<evidence type="ECO:0000256" key="2">
    <source>
        <dbReference type="ARBA" id="ARBA00022679"/>
    </source>
</evidence>
<proteinExistence type="predicted"/>
<dbReference type="Gene3D" id="1.10.10.10">
    <property type="entry name" value="Winged helix-like DNA-binding domain superfamily/Winged helix DNA-binding domain"/>
    <property type="match status" value="1"/>
</dbReference>
<evidence type="ECO:0000256" key="1">
    <source>
        <dbReference type="ARBA" id="ARBA00022603"/>
    </source>
</evidence>
<evidence type="ECO:0000256" key="3">
    <source>
        <dbReference type="ARBA" id="ARBA00022691"/>
    </source>
</evidence>
<dbReference type="InterPro" id="IPR036390">
    <property type="entry name" value="WH_DNA-bd_sf"/>
</dbReference>
<dbReference type="KEGG" id="schy:GVO57_11640"/>
<dbReference type="InterPro" id="IPR036388">
    <property type="entry name" value="WH-like_DNA-bd_sf"/>
</dbReference>
<dbReference type="PROSITE" id="PS51683">
    <property type="entry name" value="SAM_OMT_II"/>
    <property type="match status" value="1"/>
</dbReference>
<protein>
    <submittedName>
        <fullName evidence="5">Methyltransferase domain-containing protein</fullName>
    </submittedName>
</protein>
<dbReference type="RefSeq" id="WP_160593278.1">
    <property type="nucleotide sequence ID" value="NZ_CP047895.1"/>
</dbReference>
<feature type="domain" description="O-methyltransferase C-terminal" evidence="4">
    <location>
        <begin position="159"/>
        <end position="345"/>
    </location>
</feature>
<dbReference type="PANTHER" id="PTHR43712:SF2">
    <property type="entry name" value="O-METHYLTRANSFERASE CICE"/>
    <property type="match status" value="1"/>
</dbReference>
<accession>A0A7Z2S6C2</accession>
<organism evidence="5 6">
    <name type="scientific">Sphingomonas changnyeongensis</name>
    <dbReference type="NCBI Taxonomy" id="2698679"/>
    <lineage>
        <taxon>Bacteria</taxon>
        <taxon>Pseudomonadati</taxon>
        <taxon>Pseudomonadota</taxon>
        <taxon>Alphaproteobacteria</taxon>
        <taxon>Sphingomonadales</taxon>
        <taxon>Sphingomonadaceae</taxon>
        <taxon>Sphingomonas</taxon>
    </lineage>
</organism>
<dbReference type="GO" id="GO:0032259">
    <property type="term" value="P:methylation"/>
    <property type="evidence" value="ECO:0007669"/>
    <property type="project" value="UniProtKB-KW"/>
</dbReference>
<dbReference type="SUPFAM" id="SSF53335">
    <property type="entry name" value="S-adenosyl-L-methionine-dependent methyltransferases"/>
    <property type="match status" value="1"/>
</dbReference>
<dbReference type="AlphaFoldDB" id="A0A7Z2S6C2"/>
<sequence>MANRLDRLRLGWTGWRNRLLAAPGFRRWAARVAPLRPVAHRYARDLFDLSAGFIYSQITQALIESGLLAALAERPHDEAGAARAAGLTPEAVRVLLRAGEPLALTERVGDLWTLGTRGAAMSTSPGVAEMIAHHRLLYADLADPLAMLRGGGPGRLAALWRYDGTAEPADTASYSALMAASQPMVVEQALAAYDFARHRHMLDIGGGLGAFAEAVCRATPGLSAAVFDLPPVAARAAARFAGLGLPIQAIPGSFTCDPLPGGHDLITLVRVAHDHDDAPVAALLTRIHAALPPGGTLLIVEPLADVRSAPRVGASYFGFYLAAMRSGRPRSFAEYRAMARAAGFASVRLRPTPLPLAASVIVIRR</sequence>
<dbReference type="SUPFAM" id="SSF46785">
    <property type="entry name" value="Winged helix' DNA-binding domain"/>
    <property type="match status" value="1"/>
</dbReference>
<dbReference type="Gene3D" id="3.40.50.150">
    <property type="entry name" value="Vaccinia Virus protein VP39"/>
    <property type="match status" value="1"/>
</dbReference>
<dbReference type="Proteomes" id="UP000464468">
    <property type="component" value="Chromosome"/>
</dbReference>
<gene>
    <name evidence="5" type="ORF">GVO57_11640</name>
</gene>
<dbReference type="Gene3D" id="1.10.287.1350">
    <property type="match status" value="1"/>
</dbReference>
<name>A0A7Z2S6C2_9SPHN</name>
<evidence type="ECO:0000313" key="6">
    <source>
        <dbReference type="Proteomes" id="UP000464468"/>
    </source>
</evidence>
<dbReference type="InterPro" id="IPR029063">
    <property type="entry name" value="SAM-dependent_MTases_sf"/>
</dbReference>
<keyword evidence="3" id="KW-0949">S-adenosyl-L-methionine</keyword>
<dbReference type="InterPro" id="IPR016461">
    <property type="entry name" value="COMT-like"/>
</dbReference>